<sequence>MMKRFRSIGVVNYGTLAEVIGWRARNAWSPLRNQWMSLAYGGVRSLGSAPAKITHNDLHKASRNKPSIPGASQWCAARASDAAPGAASGGLGPQRPRLTFLAEIKDKPHEKDESFRLGQLSNVVQPFMKGSNPRLRLDGLLVRGSGRLGTALGHNPSIILYDLVPSRQGWCDNSYFEGSNPRLRLAAVDVDDLITIGGSPGLGFATTGRTALQLPHPSDPSVGRLADAALASSGMTPIRPRTCTGVLLDHRPFYDDPPPSIGSGDFLAREQPAPFLSRPQATLHQW</sequence>
<dbReference type="Proteomes" id="UP000266841">
    <property type="component" value="Unassembled WGS sequence"/>
</dbReference>
<feature type="non-terminal residue" evidence="1">
    <location>
        <position position="286"/>
    </location>
</feature>
<organism evidence="1 2">
    <name type="scientific">Thalassiosira oceanica</name>
    <name type="common">Marine diatom</name>
    <dbReference type="NCBI Taxonomy" id="159749"/>
    <lineage>
        <taxon>Eukaryota</taxon>
        <taxon>Sar</taxon>
        <taxon>Stramenopiles</taxon>
        <taxon>Ochrophyta</taxon>
        <taxon>Bacillariophyta</taxon>
        <taxon>Coscinodiscophyceae</taxon>
        <taxon>Thalassiosirophycidae</taxon>
        <taxon>Thalassiosirales</taxon>
        <taxon>Thalassiosiraceae</taxon>
        <taxon>Thalassiosira</taxon>
    </lineage>
</organism>
<proteinExistence type="predicted"/>
<dbReference type="AlphaFoldDB" id="K0SNS0"/>
<keyword evidence="2" id="KW-1185">Reference proteome</keyword>
<comment type="caution">
    <text evidence="1">The sequence shown here is derived from an EMBL/GenBank/DDBJ whole genome shotgun (WGS) entry which is preliminary data.</text>
</comment>
<gene>
    <name evidence="1" type="ORF">THAOC_11995</name>
</gene>
<name>K0SNS0_THAOC</name>
<accession>K0SNS0</accession>
<dbReference type="EMBL" id="AGNL01013773">
    <property type="protein sequence ID" value="EJK67020.1"/>
    <property type="molecule type" value="Genomic_DNA"/>
</dbReference>
<protein>
    <submittedName>
        <fullName evidence="1">Uncharacterized protein</fullName>
    </submittedName>
</protein>
<evidence type="ECO:0000313" key="2">
    <source>
        <dbReference type="Proteomes" id="UP000266841"/>
    </source>
</evidence>
<evidence type="ECO:0000313" key="1">
    <source>
        <dbReference type="EMBL" id="EJK67020.1"/>
    </source>
</evidence>
<reference evidence="1 2" key="1">
    <citation type="journal article" date="2012" name="Genome Biol.">
        <title>Genome and low-iron response of an oceanic diatom adapted to chronic iron limitation.</title>
        <authorList>
            <person name="Lommer M."/>
            <person name="Specht M."/>
            <person name="Roy A.S."/>
            <person name="Kraemer L."/>
            <person name="Andreson R."/>
            <person name="Gutowska M.A."/>
            <person name="Wolf J."/>
            <person name="Bergner S.V."/>
            <person name="Schilhabel M.B."/>
            <person name="Klostermeier U.C."/>
            <person name="Beiko R.G."/>
            <person name="Rosenstiel P."/>
            <person name="Hippler M."/>
            <person name="Laroche J."/>
        </authorList>
    </citation>
    <scope>NUCLEOTIDE SEQUENCE [LARGE SCALE GENOMIC DNA]</scope>
    <source>
        <strain evidence="1 2">CCMP1005</strain>
    </source>
</reference>